<dbReference type="Proteomes" id="UP001203036">
    <property type="component" value="Unassembled WGS sequence"/>
</dbReference>
<protein>
    <submittedName>
        <fullName evidence="1">Aspartyl protease family protein</fullName>
    </submittedName>
</protein>
<sequence>MHVTQILFRHENGDVLATPPAGQLKPVVRIAYPHSSETTPEGTRFCWGGDERRKSLALIDTGADNCLVDSGLADHLNLTNSSGKVVSNRGVTGTRETYDMDTQIFLIDSKHAIKVPAFKADFSGQPYSFLLGMNFLRTGVLTLDFQRGIFQFEFFGNAAGGSDIR</sequence>
<keyword evidence="1" id="KW-0645">Protease</keyword>
<evidence type="ECO:0000313" key="2">
    <source>
        <dbReference type="Proteomes" id="UP001203036"/>
    </source>
</evidence>
<evidence type="ECO:0000313" key="1">
    <source>
        <dbReference type="EMBL" id="MCM2561347.1"/>
    </source>
</evidence>
<keyword evidence="1" id="KW-0378">Hydrolase</keyword>
<gene>
    <name evidence="1" type="ORF">M8744_04245</name>
</gene>
<dbReference type="EMBL" id="JAMQGO010000001">
    <property type="protein sequence ID" value="MCM2561347.1"/>
    <property type="molecule type" value="Genomic_DNA"/>
</dbReference>
<name>A0ACC5ZST9_9RHOB</name>
<organism evidence="1 2">
    <name type="scientific">Lutimaribacter degradans</name>
    <dbReference type="NCBI Taxonomy" id="2945989"/>
    <lineage>
        <taxon>Bacteria</taxon>
        <taxon>Pseudomonadati</taxon>
        <taxon>Pseudomonadota</taxon>
        <taxon>Alphaproteobacteria</taxon>
        <taxon>Rhodobacterales</taxon>
        <taxon>Roseobacteraceae</taxon>
        <taxon>Lutimaribacter</taxon>
    </lineage>
</organism>
<accession>A0ACC5ZST9</accession>
<comment type="caution">
    <text evidence="1">The sequence shown here is derived from an EMBL/GenBank/DDBJ whole genome shotgun (WGS) entry which is preliminary data.</text>
</comment>
<proteinExistence type="predicted"/>
<reference evidence="1" key="1">
    <citation type="submission" date="2022-06" db="EMBL/GenBank/DDBJ databases">
        <title>Lutimaribacter sp. EGI FJ00013, a novel bacterium isolated from a salt lake sediment enrichment.</title>
        <authorList>
            <person name="Gao L."/>
            <person name="Fang B.-Z."/>
            <person name="Li W.-J."/>
        </authorList>
    </citation>
    <scope>NUCLEOTIDE SEQUENCE</scope>
    <source>
        <strain evidence="1">EGI FJ00013</strain>
    </source>
</reference>
<keyword evidence="2" id="KW-1185">Reference proteome</keyword>